<feature type="compositionally biased region" description="Basic and acidic residues" evidence="1">
    <location>
        <begin position="1"/>
        <end position="23"/>
    </location>
</feature>
<dbReference type="AlphaFoldDB" id="A0A1Y2I9E7"/>
<gene>
    <name evidence="2" type="ORF">PYCCODRAFT_1103679</name>
</gene>
<protein>
    <submittedName>
        <fullName evidence="2">Uncharacterized protein</fullName>
    </submittedName>
</protein>
<dbReference type="Proteomes" id="UP000193067">
    <property type="component" value="Unassembled WGS sequence"/>
</dbReference>
<proteinExistence type="predicted"/>
<keyword evidence="3" id="KW-1185">Reference proteome</keyword>
<dbReference type="EMBL" id="KZ084146">
    <property type="protein sequence ID" value="OSC97776.1"/>
    <property type="molecule type" value="Genomic_DNA"/>
</dbReference>
<reference evidence="2 3" key="1">
    <citation type="journal article" date="2015" name="Biotechnol. Biofuels">
        <title>Enhanced degradation of softwood versus hardwood by the white-rot fungus Pycnoporus coccineus.</title>
        <authorList>
            <person name="Couturier M."/>
            <person name="Navarro D."/>
            <person name="Chevret D."/>
            <person name="Henrissat B."/>
            <person name="Piumi F."/>
            <person name="Ruiz-Duenas F.J."/>
            <person name="Martinez A.T."/>
            <person name="Grigoriev I.V."/>
            <person name="Riley R."/>
            <person name="Lipzen A."/>
            <person name="Berrin J.G."/>
            <person name="Master E.R."/>
            <person name="Rosso M.N."/>
        </authorList>
    </citation>
    <scope>NUCLEOTIDE SEQUENCE [LARGE SCALE GENOMIC DNA]</scope>
    <source>
        <strain evidence="2 3">BRFM310</strain>
    </source>
</reference>
<feature type="region of interest" description="Disordered" evidence="1">
    <location>
        <begin position="1"/>
        <end position="25"/>
    </location>
</feature>
<sequence>MQMGKEHSQKKLLLQKERDDERKTKRAHASVLLFRREPRSLSSPRRPFVPFSVVPLVLALPRSLAARDLDTLLRIASVAREPLHCGSAVIPWTHASYRPPTLRGPFDVCVLECPLRCATPSRRPWPSPFLPRMLPVPRCNSMLPHLCALLDVQPSITHPPTGRTHSSMRHSVFTHRTLHPHPHPHSHTAVARFPSHSFAVHTFLCRAPV</sequence>
<evidence type="ECO:0000256" key="1">
    <source>
        <dbReference type="SAM" id="MobiDB-lite"/>
    </source>
</evidence>
<organism evidence="2 3">
    <name type="scientific">Trametes coccinea (strain BRFM310)</name>
    <name type="common">Pycnoporus coccineus</name>
    <dbReference type="NCBI Taxonomy" id="1353009"/>
    <lineage>
        <taxon>Eukaryota</taxon>
        <taxon>Fungi</taxon>
        <taxon>Dikarya</taxon>
        <taxon>Basidiomycota</taxon>
        <taxon>Agaricomycotina</taxon>
        <taxon>Agaricomycetes</taxon>
        <taxon>Polyporales</taxon>
        <taxon>Polyporaceae</taxon>
        <taxon>Trametes</taxon>
    </lineage>
</organism>
<evidence type="ECO:0000313" key="3">
    <source>
        <dbReference type="Proteomes" id="UP000193067"/>
    </source>
</evidence>
<name>A0A1Y2I9E7_TRAC3</name>
<evidence type="ECO:0000313" key="2">
    <source>
        <dbReference type="EMBL" id="OSC97776.1"/>
    </source>
</evidence>
<accession>A0A1Y2I9E7</accession>